<dbReference type="RefSeq" id="WP_119322155.1">
    <property type="nucleotide sequence ID" value="NZ_AP025739.1"/>
</dbReference>
<keyword evidence="4" id="KW-1185">Reference proteome</keyword>
<evidence type="ECO:0000256" key="1">
    <source>
        <dbReference type="ARBA" id="ARBA00022676"/>
    </source>
</evidence>
<organism evidence="3 4">
    <name type="scientific">Capsulimonas corticalis</name>
    <dbReference type="NCBI Taxonomy" id="2219043"/>
    <lineage>
        <taxon>Bacteria</taxon>
        <taxon>Bacillati</taxon>
        <taxon>Armatimonadota</taxon>
        <taxon>Armatimonadia</taxon>
        <taxon>Capsulimonadales</taxon>
        <taxon>Capsulimonadaceae</taxon>
        <taxon>Capsulimonas</taxon>
    </lineage>
</organism>
<dbReference type="InterPro" id="IPR001296">
    <property type="entry name" value="Glyco_trans_1"/>
</dbReference>
<dbReference type="Pfam" id="PF13439">
    <property type="entry name" value="Glyco_transf_4"/>
    <property type="match status" value="1"/>
</dbReference>
<gene>
    <name evidence="3" type="ORF">CCAX7_42020</name>
</gene>
<proteinExistence type="predicted"/>
<dbReference type="SUPFAM" id="SSF53756">
    <property type="entry name" value="UDP-Glycosyltransferase/glycogen phosphorylase"/>
    <property type="match status" value="1"/>
</dbReference>
<name>A0A402CXT4_9BACT</name>
<dbReference type="PANTHER" id="PTHR12526:SF510">
    <property type="entry name" value="D-INOSITOL 3-PHOSPHATE GLYCOSYLTRANSFERASE"/>
    <property type="match status" value="1"/>
</dbReference>
<dbReference type="GO" id="GO:0016757">
    <property type="term" value="F:glycosyltransferase activity"/>
    <property type="evidence" value="ECO:0007669"/>
    <property type="project" value="UniProtKB-KW"/>
</dbReference>
<keyword evidence="2 3" id="KW-0808">Transferase</keyword>
<dbReference type="EMBL" id="AP025739">
    <property type="protein sequence ID" value="BDI32151.1"/>
    <property type="molecule type" value="Genomic_DNA"/>
</dbReference>
<dbReference type="Gene3D" id="3.40.50.2000">
    <property type="entry name" value="Glycogen Phosphorylase B"/>
    <property type="match status" value="2"/>
</dbReference>
<dbReference type="OrthoDB" id="9804196at2"/>
<evidence type="ECO:0000313" key="4">
    <source>
        <dbReference type="Proteomes" id="UP000287394"/>
    </source>
</evidence>
<dbReference type="KEGG" id="ccot:CCAX7_42020"/>
<protein>
    <submittedName>
        <fullName evidence="3">Glycosyl transferase family 1</fullName>
    </submittedName>
</protein>
<evidence type="ECO:0000313" key="3">
    <source>
        <dbReference type="EMBL" id="BDI32151.1"/>
    </source>
</evidence>
<reference evidence="3 4" key="1">
    <citation type="journal article" date="2019" name="Int. J. Syst. Evol. Microbiol.">
        <title>Capsulimonas corticalis gen. nov., sp. nov., an aerobic capsulated bacterium, of a novel bacterial order, Capsulimonadales ord. nov., of the class Armatimonadia of the phylum Armatimonadetes.</title>
        <authorList>
            <person name="Li J."/>
            <person name="Kudo C."/>
            <person name="Tonouchi A."/>
        </authorList>
    </citation>
    <scope>NUCLEOTIDE SEQUENCE [LARGE SCALE GENOMIC DNA]</scope>
    <source>
        <strain evidence="3 4">AX-7</strain>
    </source>
</reference>
<sequence>MPTVNSSDMHERASRQSRKTVKPPAAPRVLYVATSSGEGGIERHSIRLAERLRDRDVTVGYCCAPNTFLSQTCGECGIPAYPLVSRNSGDPAAIVRLASIIRRERPDVVHVHSRRDYVPALLAAGLVRGGSRSGRKPHLLIHSHLDKPLGEPHALSGWFFQKTASRVIAVSAAVQQRLLQLHNLPDSFVPIIHNGIDLGAFTTPNTLMHGLRRAGARLTWRIESKAMVIGMVGRLYAKGQEMMVAALPALLKKHPSLHLVLVGPEGDAGDKQRLKGLIAEAGVTDKVTIAGRREDIPELLPAFDLLVHLPKTESFGLALVEAMATGLPVIASNIGGCAEVVRDDQSGYLIPHGDMTALSEAITRLISGPHAAALRTRLGQRGHDIAWECFSIEQQVDRLEELYTALVQFPGSR</sequence>
<dbReference type="PANTHER" id="PTHR12526">
    <property type="entry name" value="GLYCOSYLTRANSFERASE"/>
    <property type="match status" value="1"/>
</dbReference>
<evidence type="ECO:0000256" key="2">
    <source>
        <dbReference type="ARBA" id="ARBA00022679"/>
    </source>
</evidence>
<dbReference type="CDD" id="cd03801">
    <property type="entry name" value="GT4_PimA-like"/>
    <property type="match status" value="1"/>
</dbReference>
<accession>A0A402CXT4</accession>
<keyword evidence="1" id="KW-0328">Glycosyltransferase</keyword>
<dbReference type="AlphaFoldDB" id="A0A402CXT4"/>
<dbReference type="Proteomes" id="UP000287394">
    <property type="component" value="Chromosome"/>
</dbReference>
<dbReference type="InterPro" id="IPR028098">
    <property type="entry name" value="Glyco_trans_4-like_N"/>
</dbReference>
<dbReference type="Pfam" id="PF00534">
    <property type="entry name" value="Glycos_transf_1"/>
    <property type="match status" value="1"/>
</dbReference>